<sequence length="237" mass="26327">MIISEGRIWEPRARDLLKATRSQLSEDSMAFLRQLQADLQTLSQRALVTHDEVASGLWRQLLQRSAEDSQALSKNYEVKFHAPEQVRIVGGYAIGTAVATESPMVDIAIELPRKTFLEKDYLDGRYHVKRLLYLFEVVRQLQERHPHLEVTFETSPAITLTGDSLLAAALQKPVALLRTARVGCCIRILPTLASRSVSAPEVASGALLLASVARLARKRGDVASDRAVQREYPAKTG</sequence>
<accession>A0A7J7IQJ8</accession>
<keyword evidence="4" id="KW-1185">Reference proteome</keyword>
<feature type="domain" description="Nrap protein" evidence="2">
    <location>
        <begin position="105"/>
        <end position="196"/>
    </location>
</feature>
<comment type="subcellular location">
    <subcellularLocation>
        <location evidence="1">Nucleus</location>
        <location evidence="1">Nucleolus</location>
    </subcellularLocation>
</comment>
<dbReference type="EMBL" id="VWRR01000001">
    <property type="protein sequence ID" value="KAF6005385.1"/>
    <property type="molecule type" value="Genomic_DNA"/>
</dbReference>
<dbReference type="GO" id="GO:0034456">
    <property type="term" value="C:UTP-C complex"/>
    <property type="evidence" value="ECO:0007669"/>
    <property type="project" value="TreeGrafter"/>
</dbReference>
<dbReference type="GO" id="GO:0003723">
    <property type="term" value="F:RNA binding"/>
    <property type="evidence" value="ECO:0007669"/>
    <property type="project" value="UniProtKB-KW"/>
</dbReference>
<comment type="caution">
    <text evidence="3">The sequence shown here is derived from an EMBL/GenBank/DDBJ whole genome shotgun (WGS) entry which is preliminary data.</text>
</comment>
<dbReference type="InterPro" id="IPR035082">
    <property type="entry name" value="Nrap_D1"/>
</dbReference>
<dbReference type="PANTHER" id="PTHR17972:SF0">
    <property type="entry name" value="NUCLEOLAR PROTEIN 6"/>
    <property type="match status" value="1"/>
</dbReference>
<gene>
    <name evidence="3" type="primary">NOL6_1</name>
    <name evidence="3" type="ORF">F1559_004844</name>
</gene>
<dbReference type="Proteomes" id="UP000530660">
    <property type="component" value="Unassembled WGS sequence"/>
</dbReference>
<evidence type="ECO:0000313" key="4">
    <source>
        <dbReference type="Proteomes" id="UP000530660"/>
    </source>
</evidence>
<name>A0A7J7IQJ8_9RHOD</name>
<dbReference type="Pfam" id="PF03813">
    <property type="entry name" value="Nrap"/>
    <property type="match status" value="1"/>
</dbReference>
<keyword evidence="1" id="KW-0539">Nucleus</keyword>
<comment type="similarity">
    <text evidence="1">Belongs to the NRAP family.</text>
</comment>
<protein>
    <submittedName>
        <fullName evidence="3">Nucleolar protein 6</fullName>
    </submittedName>
</protein>
<evidence type="ECO:0000313" key="3">
    <source>
        <dbReference type="EMBL" id="KAF6005385.1"/>
    </source>
</evidence>
<evidence type="ECO:0000259" key="2">
    <source>
        <dbReference type="Pfam" id="PF03813"/>
    </source>
</evidence>
<dbReference type="AlphaFoldDB" id="A0A7J7IQJ8"/>
<dbReference type="GO" id="GO:0006364">
    <property type="term" value="P:rRNA processing"/>
    <property type="evidence" value="ECO:0007669"/>
    <property type="project" value="TreeGrafter"/>
</dbReference>
<dbReference type="InterPro" id="IPR005554">
    <property type="entry name" value="NOL6/Upt22"/>
</dbReference>
<dbReference type="GO" id="GO:0032040">
    <property type="term" value="C:small-subunit processome"/>
    <property type="evidence" value="ECO:0007669"/>
    <property type="project" value="TreeGrafter"/>
</dbReference>
<organism evidence="3 4">
    <name type="scientific">Cyanidiococcus yangmingshanensis</name>
    <dbReference type="NCBI Taxonomy" id="2690220"/>
    <lineage>
        <taxon>Eukaryota</taxon>
        <taxon>Rhodophyta</taxon>
        <taxon>Bangiophyceae</taxon>
        <taxon>Cyanidiales</taxon>
        <taxon>Cyanidiaceae</taxon>
        <taxon>Cyanidiococcus</taxon>
    </lineage>
</organism>
<dbReference type="OrthoDB" id="3786at2759"/>
<proteinExistence type="inferred from homology"/>
<keyword evidence="1" id="KW-0694">RNA-binding</keyword>
<dbReference type="GO" id="GO:0032545">
    <property type="term" value="C:CURI complex"/>
    <property type="evidence" value="ECO:0007669"/>
    <property type="project" value="TreeGrafter"/>
</dbReference>
<evidence type="ECO:0000256" key="1">
    <source>
        <dbReference type="RuleBase" id="RU364032"/>
    </source>
</evidence>
<dbReference type="GO" id="GO:0006409">
    <property type="term" value="P:tRNA export from nucleus"/>
    <property type="evidence" value="ECO:0007669"/>
    <property type="project" value="TreeGrafter"/>
</dbReference>
<reference evidence="3 4" key="1">
    <citation type="journal article" date="2020" name="J. Phycol.">
        <title>Comparative genome analysis reveals Cyanidiococcus gen. nov., a new extremophilic red algal genus sister to Cyanidioschyzon (Cyanidioschyzonaceae, Rhodophyta).</title>
        <authorList>
            <person name="Liu S.-L."/>
            <person name="Chiang Y.-R."/>
            <person name="Yoon H.S."/>
            <person name="Fu H.-Y."/>
        </authorList>
    </citation>
    <scope>NUCLEOTIDE SEQUENCE [LARGE SCALE GENOMIC DNA]</scope>
    <source>
        <strain evidence="3 4">THAL066</strain>
    </source>
</reference>
<dbReference type="PANTHER" id="PTHR17972">
    <property type="entry name" value="NUCLEOLAR RNA-ASSOCIATED PROTEIN"/>
    <property type="match status" value="1"/>
</dbReference>